<dbReference type="EMBL" id="JAPUFD010000017">
    <property type="protein sequence ID" value="MDI1492111.1"/>
    <property type="molecule type" value="Genomic_DNA"/>
</dbReference>
<dbReference type="Proteomes" id="UP001161017">
    <property type="component" value="Unassembled WGS sequence"/>
</dbReference>
<dbReference type="AlphaFoldDB" id="A0AA43QT10"/>
<sequence>MMRPTTLIEFLGHCGTLFASLSLEDDKTKTSKGGVTSPEGRCMPTEIKEVTEMSRERNSALARLEKALQEDGGASRRIFPPINDVERWGKDLRIRGKVRTEDQTTVFYITAVETPLLEIFAALKRDPKCARQLQLDDCAINIRGRERDNTVSGLSHCDRKFLSTKDGQGEEPVFLMEIKPPHKVTRAILERGLLGIRGTDNLKDFIVNCKIRTEDDEASVKELVLTVLTQTYDYMLKAGKHLGCLVTGEAIVFLKIEGVEVKTLCYDLFFPYRDVDNLATSGEKVYCHDKDRKYRLTDVGQLLGLFLVADKSPPARDQARQNVDKAAKWGVTNQDIADHDNFFPESPERPNQASKQDASYRGTGTKRTCSESAANKTRQGSRKDEDDEDGPNKSLKQSGQTFAGTGSQRGNQPQGRGTTRSDKGGKTPADGQQRHSYCSHECLLGLKNGLPLDKKCPNYEHHLHPTGISVENGMGVQKWLLAPSVDVSVADQVSADRMPTEATNIADCNNRIDNKGHNHTSSKGKISCQQQQETYHTISPSTFRSLLRTQLCHTLERGLINTMIAGSRGRIFQLTLLTHGYTLVGKATHSGWIPNLKYEELVYQRLEPLQGSFIPVCLGGLDGWGCFWDIDVGLEWMCLLSWAGLNVFEAKRAKAAPPLTQLIHLRAQILDQIRALGVEHGDINWQNFLGDRNKGKSEQSRVTAPGTLMVCDFERATLSDVEEEKESFPRITSEGKEGTEEGTGK</sequence>
<keyword evidence="3" id="KW-1185">Reference proteome</keyword>
<name>A0AA43QT10_9LECA</name>
<protein>
    <submittedName>
        <fullName evidence="2">Uncharacterized protein</fullName>
    </submittedName>
</protein>
<evidence type="ECO:0000256" key="1">
    <source>
        <dbReference type="SAM" id="MobiDB-lite"/>
    </source>
</evidence>
<feature type="compositionally biased region" description="Polar residues" evidence="1">
    <location>
        <begin position="394"/>
        <end position="418"/>
    </location>
</feature>
<evidence type="ECO:0000313" key="3">
    <source>
        <dbReference type="Proteomes" id="UP001161017"/>
    </source>
</evidence>
<comment type="caution">
    <text evidence="2">The sequence shown here is derived from an EMBL/GenBank/DDBJ whole genome shotgun (WGS) entry which is preliminary data.</text>
</comment>
<feature type="compositionally biased region" description="Basic and acidic residues" evidence="1">
    <location>
        <begin position="337"/>
        <end position="348"/>
    </location>
</feature>
<feature type="compositionally biased region" description="Basic and acidic residues" evidence="1">
    <location>
        <begin position="733"/>
        <end position="745"/>
    </location>
</feature>
<reference evidence="2" key="1">
    <citation type="journal article" date="2023" name="Genome Biol. Evol.">
        <title>First Whole Genome Sequence and Flow Cytometry Genome Size Data for the Lichen-Forming Fungus Ramalina farinacea (Ascomycota).</title>
        <authorList>
            <person name="Llewellyn T."/>
            <person name="Mian S."/>
            <person name="Hill R."/>
            <person name="Leitch I.J."/>
            <person name="Gaya E."/>
        </authorList>
    </citation>
    <scope>NUCLEOTIDE SEQUENCE</scope>
    <source>
        <strain evidence="2">LIQ254RAFAR</strain>
    </source>
</reference>
<feature type="region of interest" description="Disordered" evidence="1">
    <location>
        <begin position="337"/>
        <end position="435"/>
    </location>
</feature>
<evidence type="ECO:0000313" key="2">
    <source>
        <dbReference type="EMBL" id="MDI1492111.1"/>
    </source>
</evidence>
<proteinExistence type="predicted"/>
<accession>A0AA43QT10</accession>
<feature type="region of interest" description="Disordered" evidence="1">
    <location>
        <begin position="720"/>
        <end position="745"/>
    </location>
</feature>
<organism evidence="2 3">
    <name type="scientific">Ramalina farinacea</name>
    <dbReference type="NCBI Taxonomy" id="258253"/>
    <lineage>
        <taxon>Eukaryota</taxon>
        <taxon>Fungi</taxon>
        <taxon>Dikarya</taxon>
        <taxon>Ascomycota</taxon>
        <taxon>Pezizomycotina</taxon>
        <taxon>Lecanoromycetes</taxon>
        <taxon>OSLEUM clade</taxon>
        <taxon>Lecanoromycetidae</taxon>
        <taxon>Lecanorales</taxon>
        <taxon>Lecanorineae</taxon>
        <taxon>Ramalinaceae</taxon>
        <taxon>Ramalina</taxon>
    </lineage>
</organism>
<gene>
    <name evidence="2" type="ORF">OHK93_003323</name>
</gene>
<feature type="compositionally biased region" description="Polar residues" evidence="1">
    <location>
        <begin position="365"/>
        <end position="378"/>
    </location>
</feature>